<dbReference type="OrthoDB" id="840060at2"/>
<dbReference type="EMBL" id="JRHC01000001">
    <property type="protein sequence ID" value="KJF44864.1"/>
    <property type="molecule type" value="Genomic_DNA"/>
</dbReference>
<keyword evidence="2" id="KW-1185">Reference proteome</keyword>
<evidence type="ECO:0000313" key="2">
    <source>
        <dbReference type="Proteomes" id="UP000032544"/>
    </source>
</evidence>
<gene>
    <name evidence="1" type="ORF">LH29_05355</name>
</gene>
<name>A0A0D8JDS2_9BACT</name>
<accession>A0A0D8JDS2</accession>
<organism evidence="1 2">
    <name type="scientific">Draconibacterium sediminis</name>
    <dbReference type="NCBI Taxonomy" id="1544798"/>
    <lineage>
        <taxon>Bacteria</taxon>
        <taxon>Pseudomonadati</taxon>
        <taxon>Bacteroidota</taxon>
        <taxon>Bacteroidia</taxon>
        <taxon>Marinilabiliales</taxon>
        <taxon>Prolixibacteraceae</taxon>
        <taxon>Draconibacterium</taxon>
    </lineage>
</organism>
<comment type="caution">
    <text evidence="1">The sequence shown here is derived from an EMBL/GenBank/DDBJ whole genome shotgun (WGS) entry which is preliminary data.</text>
</comment>
<proteinExistence type="predicted"/>
<evidence type="ECO:0000313" key="1">
    <source>
        <dbReference type="EMBL" id="KJF44864.1"/>
    </source>
</evidence>
<dbReference type="Proteomes" id="UP000032544">
    <property type="component" value="Unassembled WGS sequence"/>
</dbReference>
<reference evidence="1 2" key="1">
    <citation type="submission" date="2014-09" db="EMBL/GenBank/DDBJ databases">
        <title>Draft Genome Sequence of Draconibacterium sp. JN14CK-3.</title>
        <authorList>
            <person name="Dong C."/>
            <person name="Lai Q."/>
            <person name="Shao Z."/>
        </authorList>
    </citation>
    <scope>NUCLEOTIDE SEQUENCE [LARGE SCALE GENOMIC DNA]</scope>
    <source>
        <strain evidence="1 2">JN14CK-3</strain>
    </source>
</reference>
<dbReference type="RefSeq" id="WP_045026390.1">
    <property type="nucleotide sequence ID" value="NZ_CAJXKZ010000003.1"/>
</dbReference>
<sequence>MLEYAKVILPKVSFSKELFSKELSKCINWVEPDQLQNLRNWCYENFKEMYPDVLAEAFAGIAA</sequence>
<protein>
    <submittedName>
        <fullName evidence="1">Uncharacterized protein</fullName>
    </submittedName>
</protein>
<dbReference type="STRING" id="1544798.LH29_05355"/>
<dbReference type="AlphaFoldDB" id="A0A0D8JDS2"/>